<protein>
    <recommendedName>
        <fullName evidence="7">DNA repair protein Rad26</fullName>
    </recommendedName>
</protein>
<keyword evidence="6" id="KW-1185">Reference proteome</keyword>
<feature type="region of interest" description="Disordered" evidence="1">
    <location>
        <begin position="1"/>
        <end position="20"/>
    </location>
</feature>
<organism evidence="5 6">
    <name type="scientific">Glarea lozoyensis (strain ATCC 20868 / MF5171)</name>
    <dbReference type="NCBI Taxonomy" id="1116229"/>
    <lineage>
        <taxon>Eukaryota</taxon>
        <taxon>Fungi</taxon>
        <taxon>Dikarya</taxon>
        <taxon>Ascomycota</taxon>
        <taxon>Pezizomycotina</taxon>
        <taxon>Leotiomycetes</taxon>
        <taxon>Helotiales</taxon>
        <taxon>Helotiaceae</taxon>
        <taxon>Glarea</taxon>
    </lineage>
</organism>
<dbReference type="OMA" id="EMAHEML"/>
<evidence type="ECO:0000259" key="3">
    <source>
        <dbReference type="Pfam" id="PF21046"/>
    </source>
</evidence>
<evidence type="ECO:0000259" key="2">
    <source>
        <dbReference type="Pfam" id="PF12331"/>
    </source>
</evidence>
<feature type="region of interest" description="Disordered" evidence="1">
    <location>
        <begin position="36"/>
        <end position="165"/>
    </location>
</feature>
<dbReference type="Pfam" id="PF21048">
    <property type="entry name" value="Rad26-like_N"/>
    <property type="match status" value="1"/>
</dbReference>
<evidence type="ECO:0000313" key="5">
    <source>
        <dbReference type="EMBL" id="EPE28472.1"/>
    </source>
</evidence>
<feature type="compositionally biased region" description="Low complexity" evidence="1">
    <location>
        <begin position="104"/>
        <end position="117"/>
    </location>
</feature>
<evidence type="ECO:0000256" key="1">
    <source>
        <dbReference type="SAM" id="MobiDB-lite"/>
    </source>
</evidence>
<feature type="compositionally biased region" description="Acidic residues" evidence="1">
    <location>
        <begin position="10"/>
        <end position="19"/>
    </location>
</feature>
<dbReference type="GeneID" id="19468640"/>
<dbReference type="AlphaFoldDB" id="S3CPR8"/>
<dbReference type="eggNOG" id="ENOG502RZ1G">
    <property type="taxonomic scope" value="Eukaryota"/>
</dbReference>
<dbReference type="Pfam" id="PF21046">
    <property type="entry name" value="Rad26-like_C"/>
    <property type="match status" value="1"/>
</dbReference>
<dbReference type="InterPro" id="IPR048380">
    <property type="entry name" value="Rad26-like_N"/>
</dbReference>
<gene>
    <name evidence="5" type="ORF">GLAREA_09593</name>
</gene>
<evidence type="ECO:0000313" key="6">
    <source>
        <dbReference type="Proteomes" id="UP000016922"/>
    </source>
</evidence>
<dbReference type="HOGENOM" id="CLU_013058_1_0_1"/>
<dbReference type="OrthoDB" id="5245063at2759"/>
<accession>S3CPR8</accession>
<dbReference type="RefSeq" id="XP_008084380.1">
    <property type="nucleotide sequence ID" value="XM_008086189.1"/>
</dbReference>
<dbReference type="STRING" id="1116229.S3CPR8"/>
<name>S3CPR8_GLAL2</name>
<feature type="compositionally biased region" description="Polar residues" evidence="1">
    <location>
        <begin position="147"/>
        <end position="158"/>
    </location>
</feature>
<dbReference type="InterPro" id="IPR022093">
    <property type="entry name" value="Rad26-like_helical"/>
</dbReference>
<feature type="region of interest" description="Disordered" evidence="1">
    <location>
        <begin position="302"/>
        <end position="321"/>
    </location>
</feature>
<feature type="compositionally biased region" description="Acidic residues" evidence="1">
    <location>
        <begin position="57"/>
        <end position="71"/>
    </location>
</feature>
<sequence length="753" mass="84085">MSPNGGDNNFSDDDFDDLPNDYLAELEHNAIQFTQAQTQPRVLKQPAAVNAAPSSDYGDDIDDEDLDDAVVIDESRSTPAIIPNLQREHTSQAVQREQFRQQRYGNATAGNAYANNGADRERSRMPPPPMFSQPIPQGSRTRKPENDSSNTFGSQPAASQHGADALQKQIEDLLKERDALKSDLNAKTGEIAIVRSKQEKTVKQYEREMLAMRKLNEEKISKQEKALEAAKTAEKNAATERDFLKQDLAEESERVRKLNKAETSEKLGANLTTPKKKKALAHRDGFDDEEIEFLSPSKVSPSKFQKRLMGSPSKAGAKRKRKAVESPIAALEVMQDDTAAGAADVAEGRDFILDESILAGLSMQDDRFDFLGTMLDHKVDSQHQRTIQELEKYALPSAPKESFETYLLSKIPQLGLKKDQKSLPIDFCELLVSMWTKCMDDKYLAPIYLLVDLLTTALEMKTSAIAPSLTDSIVPLAQLTADLVVIPRWKGKSAEIHEKHVDVGKCLELLQIVSLGCMGEQQHIVRFWKLMRFDFVLVMLSPNQPTIDFETMMRLLSTSVFAESFGPIVAESTQAVQVMDNILDRLTYTLFEVPPLPQTSEKMDLAVLSRLRFKVLLLMTSMTQSPFASKAIAMHPHAIGRLVSLISDELDDLYDYRARHKEGSRIITLATRLLYHLVTRFDDDNDMQKKLAVIRGGSQKYLLALSRLNFSEDDLLLESSIDTDVAACALELLELFVTPEEGDAIHSAFSAGS</sequence>
<evidence type="ECO:0008006" key="7">
    <source>
        <dbReference type="Google" id="ProtNLM"/>
    </source>
</evidence>
<reference evidence="5 6" key="1">
    <citation type="journal article" date="2013" name="BMC Genomics">
        <title>Genomics-driven discovery of the pneumocandin biosynthetic gene cluster in the fungus Glarea lozoyensis.</title>
        <authorList>
            <person name="Chen L."/>
            <person name="Yue Q."/>
            <person name="Zhang X."/>
            <person name="Xiang M."/>
            <person name="Wang C."/>
            <person name="Li S."/>
            <person name="Che Y."/>
            <person name="Ortiz-Lopez F.J."/>
            <person name="Bills G.F."/>
            <person name="Liu X."/>
            <person name="An Z."/>
        </authorList>
    </citation>
    <scope>NUCLEOTIDE SEQUENCE [LARGE SCALE GENOMIC DNA]</scope>
    <source>
        <strain evidence="6">ATCC 20868 / MF5171</strain>
    </source>
</reference>
<dbReference type="Pfam" id="PF12331">
    <property type="entry name" value="Rad26-like_helical_rpts"/>
    <property type="match status" value="1"/>
</dbReference>
<dbReference type="EMBL" id="KE145368">
    <property type="protein sequence ID" value="EPE28472.1"/>
    <property type="molecule type" value="Genomic_DNA"/>
</dbReference>
<feature type="domain" description="Rad26-like helical repeats" evidence="2">
    <location>
        <begin position="477"/>
        <end position="678"/>
    </location>
</feature>
<feature type="domain" description="Rad26-like C-terminal" evidence="3">
    <location>
        <begin position="686"/>
        <end position="749"/>
    </location>
</feature>
<proteinExistence type="predicted"/>
<dbReference type="Proteomes" id="UP000016922">
    <property type="component" value="Unassembled WGS sequence"/>
</dbReference>
<evidence type="ECO:0000259" key="4">
    <source>
        <dbReference type="Pfam" id="PF21048"/>
    </source>
</evidence>
<dbReference type="KEGG" id="glz:GLAREA_09593"/>
<dbReference type="InterPro" id="IPR048379">
    <property type="entry name" value="Rad26-like_C"/>
</dbReference>
<feature type="domain" description="Rad26-like N-terminal" evidence="4">
    <location>
        <begin position="370"/>
        <end position="419"/>
    </location>
</feature>